<dbReference type="InterPro" id="IPR050054">
    <property type="entry name" value="UPRTase/APRTase"/>
</dbReference>
<evidence type="ECO:0000313" key="13">
    <source>
        <dbReference type="EMBL" id="KIN06311.1"/>
    </source>
</evidence>
<dbReference type="AlphaFoldDB" id="A0A0C3HDJ0"/>
<dbReference type="GO" id="GO:0002055">
    <property type="term" value="F:adenine binding"/>
    <property type="evidence" value="ECO:0007669"/>
    <property type="project" value="TreeGrafter"/>
</dbReference>
<evidence type="ECO:0000256" key="6">
    <source>
        <dbReference type="ARBA" id="ARBA00011738"/>
    </source>
</evidence>
<accession>A0A0C3HDJ0</accession>
<dbReference type="PANTHER" id="PTHR32315:SF3">
    <property type="entry name" value="ADENINE PHOSPHORIBOSYLTRANSFERASE"/>
    <property type="match status" value="1"/>
</dbReference>
<evidence type="ECO:0000256" key="4">
    <source>
        <dbReference type="ARBA" id="ARBA00004659"/>
    </source>
</evidence>
<evidence type="ECO:0000256" key="1">
    <source>
        <dbReference type="ARBA" id="ARBA00000868"/>
    </source>
</evidence>
<dbReference type="SUPFAM" id="SSF53271">
    <property type="entry name" value="PRTase-like"/>
    <property type="match status" value="1"/>
</dbReference>
<dbReference type="Gene3D" id="3.40.50.2020">
    <property type="match status" value="1"/>
</dbReference>
<keyword evidence="10" id="KW-0808">Transferase</keyword>
<comment type="pathway">
    <text evidence="4">Purine metabolism; AMP biosynthesis via salvage pathway; AMP from adenine: step 1/1.</text>
</comment>
<dbReference type="GO" id="GO:0005737">
    <property type="term" value="C:cytoplasm"/>
    <property type="evidence" value="ECO:0007669"/>
    <property type="project" value="UniProtKB-SubCell"/>
</dbReference>
<comment type="subcellular location">
    <subcellularLocation>
        <location evidence="3">Cytoplasm</location>
    </subcellularLocation>
</comment>
<dbReference type="Pfam" id="PF00156">
    <property type="entry name" value="Pribosyltran"/>
    <property type="match status" value="1"/>
</dbReference>
<keyword evidence="8" id="KW-0963">Cytoplasm</keyword>
<dbReference type="EMBL" id="KN832871">
    <property type="protein sequence ID" value="KIN06311.1"/>
    <property type="molecule type" value="Genomic_DNA"/>
</dbReference>
<feature type="domain" description="Phosphoribosyltransferase" evidence="12">
    <location>
        <begin position="39"/>
        <end position="161"/>
    </location>
</feature>
<dbReference type="GO" id="GO:0016208">
    <property type="term" value="F:AMP binding"/>
    <property type="evidence" value="ECO:0007669"/>
    <property type="project" value="TreeGrafter"/>
</dbReference>
<dbReference type="STRING" id="913774.A0A0C3HDJ0"/>
<dbReference type="GO" id="GO:0006166">
    <property type="term" value="P:purine ribonucleoside salvage"/>
    <property type="evidence" value="ECO:0007669"/>
    <property type="project" value="UniProtKB-KW"/>
</dbReference>
<evidence type="ECO:0000256" key="3">
    <source>
        <dbReference type="ARBA" id="ARBA00004496"/>
    </source>
</evidence>
<comment type="function">
    <text evidence="2">Catalyzes a salvage reaction resulting in the formation of AMP, that is energically less costly than de novo synthesis.</text>
</comment>
<feature type="non-terminal residue" evidence="13">
    <location>
        <position position="164"/>
    </location>
</feature>
<evidence type="ECO:0000256" key="2">
    <source>
        <dbReference type="ARBA" id="ARBA00003968"/>
    </source>
</evidence>
<dbReference type="InParanoid" id="A0A0C3HDJ0"/>
<reference evidence="13 14" key="1">
    <citation type="submission" date="2014-04" db="EMBL/GenBank/DDBJ databases">
        <authorList>
            <consortium name="DOE Joint Genome Institute"/>
            <person name="Kuo A."/>
            <person name="Martino E."/>
            <person name="Perotto S."/>
            <person name="Kohler A."/>
            <person name="Nagy L.G."/>
            <person name="Floudas D."/>
            <person name="Copeland A."/>
            <person name="Barry K.W."/>
            <person name="Cichocki N."/>
            <person name="Veneault-Fourrey C."/>
            <person name="LaButti K."/>
            <person name="Lindquist E.A."/>
            <person name="Lipzen A."/>
            <person name="Lundell T."/>
            <person name="Morin E."/>
            <person name="Murat C."/>
            <person name="Sun H."/>
            <person name="Tunlid A."/>
            <person name="Henrissat B."/>
            <person name="Grigoriev I.V."/>
            <person name="Hibbett D.S."/>
            <person name="Martin F."/>
            <person name="Nordberg H.P."/>
            <person name="Cantor M.N."/>
            <person name="Hua S.X."/>
        </authorList>
    </citation>
    <scope>NUCLEOTIDE SEQUENCE [LARGE SCALE GENOMIC DNA]</scope>
    <source>
        <strain evidence="13 14">Zn</strain>
    </source>
</reference>
<comment type="subunit">
    <text evidence="6">Homodimer.</text>
</comment>
<evidence type="ECO:0000256" key="5">
    <source>
        <dbReference type="ARBA" id="ARBA00008391"/>
    </source>
</evidence>
<dbReference type="GO" id="GO:0044209">
    <property type="term" value="P:AMP salvage"/>
    <property type="evidence" value="ECO:0007669"/>
    <property type="project" value="TreeGrafter"/>
</dbReference>
<evidence type="ECO:0000256" key="9">
    <source>
        <dbReference type="ARBA" id="ARBA00022676"/>
    </source>
</evidence>
<name>A0A0C3HDJ0_OIDMZ</name>
<dbReference type="CDD" id="cd06223">
    <property type="entry name" value="PRTases_typeI"/>
    <property type="match status" value="1"/>
</dbReference>
<keyword evidence="14" id="KW-1185">Reference proteome</keyword>
<keyword evidence="11" id="KW-0660">Purine salvage</keyword>
<organism evidence="13 14">
    <name type="scientific">Oidiodendron maius (strain Zn)</name>
    <dbReference type="NCBI Taxonomy" id="913774"/>
    <lineage>
        <taxon>Eukaryota</taxon>
        <taxon>Fungi</taxon>
        <taxon>Dikarya</taxon>
        <taxon>Ascomycota</taxon>
        <taxon>Pezizomycotina</taxon>
        <taxon>Leotiomycetes</taxon>
        <taxon>Leotiomycetes incertae sedis</taxon>
        <taxon>Myxotrichaceae</taxon>
        <taxon>Oidiodendron</taxon>
    </lineage>
</organism>
<dbReference type="EC" id="2.4.2.7" evidence="7"/>
<dbReference type="InterPro" id="IPR000836">
    <property type="entry name" value="PRTase_dom"/>
</dbReference>
<sequence length="164" mass="18018">MTDVELVLSKIKMYQNHPVPGQLFADIFPVFRDPIAVEAVISHFVNRFNTSYSLSQICAVVCLEARGFFFGPLVASRLNLPCIPVRKGAKLPGDVVSVNYQKEYGLDVFEMKTDAFEGVDCQGKQVLLLDDFLGKGGSIIAAKNLVSMLGMQVAEAYFVFDVSA</sequence>
<protein>
    <recommendedName>
        <fullName evidence="7">adenine phosphoribosyltransferase</fullName>
        <ecNumber evidence="7">2.4.2.7</ecNumber>
    </recommendedName>
</protein>
<evidence type="ECO:0000256" key="10">
    <source>
        <dbReference type="ARBA" id="ARBA00022679"/>
    </source>
</evidence>
<keyword evidence="9" id="KW-0328">Glycosyltransferase</keyword>
<gene>
    <name evidence="13" type="ORF">OIDMADRAFT_92081</name>
</gene>
<evidence type="ECO:0000256" key="8">
    <source>
        <dbReference type="ARBA" id="ARBA00022490"/>
    </source>
</evidence>
<evidence type="ECO:0000259" key="12">
    <source>
        <dbReference type="Pfam" id="PF00156"/>
    </source>
</evidence>
<evidence type="ECO:0000256" key="7">
    <source>
        <dbReference type="ARBA" id="ARBA00011893"/>
    </source>
</evidence>
<dbReference type="GO" id="GO:0003999">
    <property type="term" value="F:adenine phosphoribosyltransferase activity"/>
    <property type="evidence" value="ECO:0007669"/>
    <property type="project" value="UniProtKB-EC"/>
</dbReference>
<dbReference type="GO" id="GO:0006168">
    <property type="term" value="P:adenine salvage"/>
    <property type="evidence" value="ECO:0007669"/>
    <property type="project" value="TreeGrafter"/>
</dbReference>
<dbReference type="OrthoDB" id="363185at2759"/>
<dbReference type="Proteomes" id="UP000054321">
    <property type="component" value="Unassembled WGS sequence"/>
</dbReference>
<evidence type="ECO:0000256" key="11">
    <source>
        <dbReference type="ARBA" id="ARBA00022726"/>
    </source>
</evidence>
<dbReference type="InterPro" id="IPR029057">
    <property type="entry name" value="PRTase-like"/>
</dbReference>
<reference evidence="14" key="2">
    <citation type="submission" date="2015-01" db="EMBL/GenBank/DDBJ databases">
        <title>Evolutionary Origins and Diversification of the Mycorrhizal Mutualists.</title>
        <authorList>
            <consortium name="DOE Joint Genome Institute"/>
            <consortium name="Mycorrhizal Genomics Consortium"/>
            <person name="Kohler A."/>
            <person name="Kuo A."/>
            <person name="Nagy L.G."/>
            <person name="Floudas D."/>
            <person name="Copeland A."/>
            <person name="Barry K.W."/>
            <person name="Cichocki N."/>
            <person name="Veneault-Fourrey C."/>
            <person name="LaButti K."/>
            <person name="Lindquist E.A."/>
            <person name="Lipzen A."/>
            <person name="Lundell T."/>
            <person name="Morin E."/>
            <person name="Murat C."/>
            <person name="Riley R."/>
            <person name="Ohm R."/>
            <person name="Sun H."/>
            <person name="Tunlid A."/>
            <person name="Henrissat B."/>
            <person name="Grigoriev I.V."/>
            <person name="Hibbett D.S."/>
            <person name="Martin F."/>
        </authorList>
    </citation>
    <scope>NUCLEOTIDE SEQUENCE [LARGE SCALE GENOMIC DNA]</scope>
    <source>
        <strain evidence="14">Zn</strain>
    </source>
</reference>
<dbReference type="NCBIfam" id="NF002636">
    <property type="entry name" value="PRK02304.1-5"/>
    <property type="match status" value="1"/>
</dbReference>
<comment type="similarity">
    <text evidence="5">Belongs to the purine/pyrimidine phosphoribosyltransferase family.</text>
</comment>
<dbReference type="PANTHER" id="PTHR32315">
    <property type="entry name" value="ADENINE PHOSPHORIBOSYLTRANSFERASE"/>
    <property type="match status" value="1"/>
</dbReference>
<dbReference type="FunFam" id="3.40.50.2020:FF:000004">
    <property type="entry name" value="Adenine phosphoribosyltransferase"/>
    <property type="match status" value="1"/>
</dbReference>
<comment type="catalytic activity">
    <reaction evidence="1">
        <text>AMP + diphosphate = 5-phospho-alpha-D-ribose 1-diphosphate + adenine</text>
        <dbReference type="Rhea" id="RHEA:16609"/>
        <dbReference type="ChEBI" id="CHEBI:16708"/>
        <dbReference type="ChEBI" id="CHEBI:33019"/>
        <dbReference type="ChEBI" id="CHEBI:58017"/>
        <dbReference type="ChEBI" id="CHEBI:456215"/>
        <dbReference type="EC" id="2.4.2.7"/>
    </reaction>
</comment>
<dbReference type="HOGENOM" id="CLU_063339_3_2_1"/>
<proteinExistence type="inferred from homology"/>
<evidence type="ECO:0000313" key="14">
    <source>
        <dbReference type="Proteomes" id="UP000054321"/>
    </source>
</evidence>